<dbReference type="InterPro" id="IPR050288">
    <property type="entry name" value="Cellulose_deg_GH3"/>
</dbReference>
<comment type="subcellular location">
    <subcellularLocation>
        <location evidence="2">Secreted</location>
    </subcellularLocation>
</comment>
<evidence type="ECO:0000313" key="12">
    <source>
        <dbReference type="EMBL" id="KAH7324890.1"/>
    </source>
</evidence>
<evidence type="ECO:0000256" key="1">
    <source>
        <dbReference type="ARBA" id="ARBA00000448"/>
    </source>
</evidence>
<sequence>MFLVYVNFGTHMSFPALRWLLDRILALPSVKAIVWANLPSQESGNSLVDILWGDVNPSGKLAYTIAKQASDYNTEVAPGDDDYSEGLYIDYRYFNDRARISKVNLITCRAGDMVPYVKWLLPAMHISTVKMEV</sequence>
<keyword evidence="5" id="KW-0964">Secreted</keyword>
<evidence type="ECO:0000313" key="13">
    <source>
        <dbReference type="Proteomes" id="UP000813444"/>
    </source>
</evidence>
<evidence type="ECO:0000256" key="4">
    <source>
        <dbReference type="ARBA" id="ARBA00012744"/>
    </source>
</evidence>
<dbReference type="EC" id="3.2.1.21" evidence="4"/>
<dbReference type="OrthoDB" id="5239855at2759"/>
<keyword evidence="6" id="KW-0732">Signal</keyword>
<dbReference type="InterPro" id="IPR002772">
    <property type="entry name" value="Glyco_hydro_3_C"/>
</dbReference>
<keyword evidence="13" id="KW-1185">Reference proteome</keyword>
<dbReference type="Pfam" id="PF01915">
    <property type="entry name" value="Glyco_hydro_3_C"/>
    <property type="match status" value="1"/>
</dbReference>
<evidence type="ECO:0000256" key="10">
    <source>
        <dbReference type="ARBA" id="ARBA00023295"/>
    </source>
</evidence>
<gene>
    <name evidence="12" type="ORF">B0I35DRAFT_497466</name>
</gene>
<name>A0A8K0WVX1_9HYPO</name>
<evidence type="ECO:0000256" key="5">
    <source>
        <dbReference type="ARBA" id="ARBA00022525"/>
    </source>
</evidence>
<dbReference type="PANTHER" id="PTHR42715">
    <property type="entry name" value="BETA-GLUCOSIDASE"/>
    <property type="match status" value="1"/>
</dbReference>
<dbReference type="PANTHER" id="PTHR42715:SF28">
    <property type="entry name" value="BETA-GLUCOSIDASE L-RELATED"/>
    <property type="match status" value="1"/>
</dbReference>
<dbReference type="SUPFAM" id="SSF52279">
    <property type="entry name" value="Beta-D-glucan exohydrolase, C-terminal domain"/>
    <property type="match status" value="1"/>
</dbReference>
<evidence type="ECO:0000256" key="6">
    <source>
        <dbReference type="ARBA" id="ARBA00022729"/>
    </source>
</evidence>
<organism evidence="12 13">
    <name type="scientific">Stachybotrys elegans</name>
    <dbReference type="NCBI Taxonomy" id="80388"/>
    <lineage>
        <taxon>Eukaryota</taxon>
        <taxon>Fungi</taxon>
        <taxon>Dikarya</taxon>
        <taxon>Ascomycota</taxon>
        <taxon>Pezizomycotina</taxon>
        <taxon>Sordariomycetes</taxon>
        <taxon>Hypocreomycetidae</taxon>
        <taxon>Hypocreales</taxon>
        <taxon>Stachybotryaceae</taxon>
        <taxon>Stachybotrys</taxon>
    </lineage>
</organism>
<keyword evidence="7 12" id="KW-0378">Hydrolase</keyword>
<protein>
    <recommendedName>
        <fullName evidence="4">beta-glucosidase</fullName>
        <ecNumber evidence="4">3.2.1.21</ecNumber>
    </recommendedName>
</protein>
<keyword evidence="8" id="KW-0624">Polysaccharide degradation</keyword>
<feature type="domain" description="Glycoside hydrolase family 3 C-terminal" evidence="11">
    <location>
        <begin position="26"/>
        <end position="91"/>
    </location>
</feature>
<dbReference type="GO" id="GO:0008422">
    <property type="term" value="F:beta-glucosidase activity"/>
    <property type="evidence" value="ECO:0007669"/>
    <property type="project" value="UniProtKB-EC"/>
</dbReference>
<comment type="similarity">
    <text evidence="3">Belongs to the glycosyl hydrolase 3 family.</text>
</comment>
<evidence type="ECO:0000259" key="11">
    <source>
        <dbReference type="Pfam" id="PF01915"/>
    </source>
</evidence>
<comment type="catalytic activity">
    <reaction evidence="1">
        <text>Hydrolysis of terminal, non-reducing beta-D-glucosyl residues with release of beta-D-glucose.</text>
        <dbReference type="EC" id="3.2.1.21"/>
    </reaction>
</comment>
<evidence type="ECO:0000256" key="2">
    <source>
        <dbReference type="ARBA" id="ARBA00004613"/>
    </source>
</evidence>
<evidence type="ECO:0000256" key="7">
    <source>
        <dbReference type="ARBA" id="ARBA00022801"/>
    </source>
</evidence>
<dbReference type="AlphaFoldDB" id="A0A8K0WVX1"/>
<dbReference type="GO" id="GO:0030245">
    <property type="term" value="P:cellulose catabolic process"/>
    <property type="evidence" value="ECO:0007669"/>
    <property type="project" value="UniProtKB-KW"/>
</dbReference>
<dbReference type="InterPro" id="IPR036881">
    <property type="entry name" value="Glyco_hydro_3_C_sf"/>
</dbReference>
<dbReference type="GO" id="GO:0005576">
    <property type="term" value="C:extracellular region"/>
    <property type="evidence" value="ECO:0007669"/>
    <property type="project" value="UniProtKB-SubCell"/>
</dbReference>
<keyword evidence="9" id="KW-0119">Carbohydrate metabolism</keyword>
<comment type="caution">
    <text evidence="12">The sequence shown here is derived from an EMBL/GenBank/DDBJ whole genome shotgun (WGS) entry which is preliminary data.</text>
</comment>
<keyword evidence="10" id="KW-0326">Glycosidase</keyword>
<accession>A0A8K0WVX1</accession>
<dbReference type="Proteomes" id="UP000813444">
    <property type="component" value="Unassembled WGS sequence"/>
</dbReference>
<proteinExistence type="inferred from homology"/>
<evidence type="ECO:0000256" key="9">
    <source>
        <dbReference type="ARBA" id="ARBA00023277"/>
    </source>
</evidence>
<evidence type="ECO:0000256" key="8">
    <source>
        <dbReference type="ARBA" id="ARBA00023001"/>
    </source>
</evidence>
<evidence type="ECO:0000256" key="3">
    <source>
        <dbReference type="ARBA" id="ARBA00005336"/>
    </source>
</evidence>
<reference evidence="12" key="1">
    <citation type="journal article" date="2021" name="Nat. Commun.">
        <title>Genetic determinants of endophytism in the Arabidopsis root mycobiome.</title>
        <authorList>
            <person name="Mesny F."/>
            <person name="Miyauchi S."/>
            <person name="Thiergart T."/>
            <person name="Pickel B."/>
            <person name="Atanasova L."/>
            <person name="Karlsson M."/>
            <person name="Huettel B."/>
            <person name="Barry K.W."/>
            <person name="Haridas S."/>
            <person name="Chen C."/>
            <person name="Bauer D."/>
            <person name="Andreopoulos W."/>
            <person name="Pangilinan J."/>
            <person name="LaButti K."/>
            <person name="Riley R."/>
            <person name="Lipzen A."/>
            <person name="Clum A."/>
            <person name="Drula E."/>
            <person name="Henrissat B."/>
            <person name="Kohler A."/>
            <person name="Grigoriev I.V."/>
            <person name="Martin F.M."/>
            <person name="Hacquard S."/>
        </authorList>
    </citation>
    <scope>NUCLEOTIDE SEQUENCE</scope>
    <source>
        <strain evidence="12">MPI-CAGE-CH-0235</strain>
    </source>
</reference>
<dbReference type="EMBL" id="JAGPNK010000003">
    <property type="protein sequence ID" value="KAH7324890.1"/>
    <property type="molecule type" value="Genomic_DNA"/>
</dbReference>
<keyword evidence="8" id="KW-0136">Cellulose degradation</keyword>
<dbReference type="Gene3D" id="3.40.50.1700">
    <property type="entry name" value="Glycoside hydrolase family 3 C-terminal domain"/>
    <property type="match status" value="1"/>
</dbReference>